<reference evidence="5" key="1">
    <citation type="journal article" date="2008" name="Nat. Genet.">
        <title>The Pristionchus pacificus genome provides a unique perspective on nematode lifestyle and parasitism.</title>
        <authorList>
            <person name="Dieterich C."/>
            <person name="Clifton S.W."/>
            <person name="Schuster L.N."/>
            <person name="Chinwalla A."/>
            <person name="Delehaunty K."/>
            <person name="Dinkelacker I."/>
            <person name="Fulton L."/>
            <person name="Fulton R."/>
            <person name="Godfrey J."/>
            <person name="Minx P."/>
            <person name="Mitreva M."/>
            <person name="Roeseler W."/>
            <person name="Tian H."/>
            <person name="Witte H."/>
            <person name="Yang S.P."/>
            <person name="Wilson R.K."/>
            <person name="Sommer R.J."/>
        </authorList>
    </citation>
    <scope>NUCLEOTIDE SEQUENCE [LARGE SCALE GENOMIC DNA]</scope>
    <source>
        <strain evidence="5">PS312</strain>
    </source>
</reference>
<protein>
    <submittedName>
        <fullName evidence="4">Ribosomal protein</fullName>
    </submittedName>
</protein>
<dbReference type="InterPro" id="IPR004037">
    <property type="entry name" value="Ribosomal_eL8-like_CS"/>
</dbReference>
<evidence type="ECO:0000313" key="5">
    <source>
        <dbReference type="Proteomes" id="UP000005239"/>
    </source>
</evidence>
<dbReference type="InterPro" id="IPR018492">
    <property type="entry name" value="Ribosomal_eL8/Nhp2"/>
</dbReference>
<accession>A0A8R1YKP0</accession>
<dbReference type="PROSITE" id="PS01082">
    <property type="entry name" value="RIBOSOMAL_L7AE"/>
    <property type="match status" value="1"/>
</dbReference>
<dbReference type="Pfam" id="PF01248">
    <property type="entry name" value="Ribosomal_L7Ae"/>
    <property type="match status" value="1"/>
</dbReference>
<dbReference type="SUPFAM" id="SSF55315">
    <property type="entry name" value="L30e-like"/>
    <property type="match status" value="1"/>
</dbReference>
<evidence type="ECO:0000256" key="3">
    <source>
        <dbReference type="SAM" id="MobiDB-lite"/>
    </source>
</evidence>
<dbReference type="EnsemblMetazoa" id="PPA34281.1">
    <property type="protein sequence ID" value="PPA34281.1"/>
    <property type="gene ID" value="WBGene00272650"/>
</dbReference>
<dbReference type="AlphaFoldDB" id="A0A2A6CNB8"/>
<accession>A0A2A6CNB8</accession>
<dbReference type="InterPro" id="IPR029064">
    <property type="entry name" value="Ribosomal_eL30-like_sf"/>
</dbReference>
<dbReference type="GO" id="GO:0000470">
    <property type="term" value="P:maturation of LSU-rRNA"/>
    <property type="evidence" value="ECO:0000318"/>
    <property type="project" value="GO_Central"/>
</dbReference>
<dbReference type="InterPro" id="IPR050257">
    <property type="entry name" value="eL8/uL1-like"/>
</dbReference>
<gene>
    <name evidence="4" type="primary">WBGene00272650</name>
</gene>
<reference evidence="4" key="2">
    <citation type="submission" date="2022-06" db="UniProtKB">
        <authorList>
            <consortium name="EnsemblMetazoa"/>
        </authorList>
    </citation>
    <scope>IDENTIFICATION</scope>
    <source>
        <strain evidence="4">PS312</strain>
    </source>
</reference>
<name>A0A2A6CNB8_PRIPA</name>
<dbReference type="InterPro" id="IPR004038">
    <property type="entry name" value="Ribosomal_eL8/eL30/eS12/Gad45"/>
</dbReference>
<dbReference type="GO" id="GO:0003723">
    <property type="term" value="F:RNA binding"/>
    <property type="evidence" value="ECO:0000318"/>
    <property type="project" value="GO_Central"/>
</dbReference>
<keyword evidence="2" id="KW-0687">Ribonucleoprotein</keyword>
<dbReference type="PRINTS" id="PR00884">
    <property type="entry name" value="RIBOSOMALHS6"/>
</dbReference>
<dbReference type="Gene3D" id="3.30.1330.30">
    <property type="match status" value="1"/>
</dbReference>
<evidence type="ECO:0000313" key="4">
    <source>
        <dbReference type="EnsemblMetazoa" id="PPA34281.1"/>
    </source>
</evidence>
<dbReference type="Proteomes" id="UP000005239">
    <property type="component" value="Unassembled WGS sequence"/>
</dbReference>
<organism evidence="4 5">
    <name type="scientific">Pristionchus pacificus</name>
    <name type="common">Parasitic nematode worm</name>
    <dbReference type="NCBI Taxonomy" id="54126"/>
    <lineage>
        <taxon>Eukaryota</taxon>
        <taxon>Metazoa</taxon>
        <taxon>Ecdysozoa</taxon>
        <taxon>Nematoda</taxon>
        <taxon>Chromadorea</taxon>
        <taxon>Rhabditida</taxon>
        <taxon>Rhabditina</taxon>
        <taxon>Diplogasteromorpha</taxon>
        <taxon>Diplogasteroidea</taxon>
        <taxon>Neodiplogasteridae</taxon>
        <taxon>Pristionchus</taxon>
    </lineage>
</organism>
<sequence>MVLSSHGWHRKRLVRRGRKGNRRSVIRRPKDAPQLYTSVSAEAKKARLQARAEARAAGKREEVTKRPNMVRFGIQNVTRAIETREAQLVLIAHDVDPLEVVIFLPALCRKFRIPYAVVKGKAALGTVVRRKVTVPEWSDLVKLGVTKDIGDCKFGRSDFGK</sequence>
<keyword evidence="5" id="KW-1185">Reference proteome</keyword>
<comment type="similarity">
    <text evidence="1">Belongs to the eukaryotic ribosomal protein eL8 family.</text>
</comment>
<feature type="compositionally biased region" description="Basic residues" evidence="3">
    <location>
        <begin position="7"/>
        <end position="27"/>
    </location>
</feature>
<proteinExistence type="inferred from homology"/>
<dbReference type="PRINTS" id="PR00881">
    <property type="entry name" value="L7ARS6FAMILY"/>
</dbReference>
<dbReference type="FunFam" id="3.30.1330.30:FF:000058">
    <property type="entry name" value="Ribosomal protein"/>
    <property type="match status" value="1"/>
</dbReference>
<evidence type="ECO:0000256" key="2">
    <source>
        <dbReference type="ARBA" id="ARBA00023274"/>
    </source>
</evidence>
<feature type="region of interest" description="Disordered" evidence="3">
    <location>
        <begin position="1"/>
        <end position="29"/>
    </location>
</feature>
<dbReference type="PANTHER" id="PTHR23105">
    <property type="entry name" value="RIBOSOMAL PROTEIN L7AE FAMILY MEMBER"/>
    <property type="match status" value="1"/>
</dbReference>
<evidence type="ECO:0000256" key="1">
    <source>
        <dbReference type="ARBA" id="ARBA00007337"/>
    </source>
</evidence>
<dbReference type="OrthoDB" id="29563at2759"/>
<dbReference type="GO" id="GO:0022625">
    <property type="term" value="C:cytosolic large ribosomal subunit"/>
    <property type="evidence" value="ECO:0000318"/>
    <property type="project" value="GO_Central"/>
</dbReference>